<feature type="transmembrane region" description="Helical" evidence="14">
    <location>
        <begin position="370"/>
        <end position="388"/>
    </location>
</feature>
<evidence type="ECO:0000256" key="9">
    <source>
        <dbReference type="ARBA" id="ARBA00023002"/>
    </source>
</evidence>
<evidence type="ECO:0000256" key="11">
    <source>
        <dbReference type="ARBA" id="ARBA00023014"/>
    </source>
</evidence>
<dbReference type="InterPro" id="IPR050415">
    <property type="entry name" value="MRET"/>
</dbReference>
<dbReference type="GO" id="GO:0016020">
    <property type="term" value="C:membrane"/>
    <property type="evidence" value="ECO:0007669"/>
    <property type="project" value="UniProtKB-SubCell"/>
</dbReference>
<dbReference type="SUPFAM" id="SSF63380">
    <property type="entry name" value="Riboflavin synthase domain-like"/>
    <property type="match status" value="1"/>
</dbReference>
<evidence type="ECO:0000259" key="15">
    <source>
        <dbReference type="PROSITE" id="PS51384"/>
    </source>
</evidence>
<keyword evidence="6" id="KW-0479">Metal-binding</keyword>
<accession>A0A8J3YPE3</accession>
<dbReference type="Proteomes" id="UP000619260">
    <property type="component" value="Unassembled WGS sequence"/>
</dbReference>
<evidence type="ECO:0000256" key="3">
    <source>
        <dbReference type="ARBA" id="ARBA00022630"/>
    </source>
</evidence>
<evidence type="ECO:0000313" key="16">
    <source>
        <dbReference type="EMBL" id="GIJ47595.1"/>
    </source>
</evidence>
<dbReference type="EMBL" id="BOPF01000015">
    <property type="protein sequence ID" value="GIJ47595.1"/>
    <property type="molecule type" value="Genomic_DNA"/>
</dbReference>
<keyword evidence="10" id="KW-0408">Iron</keyword>
<organism evidence="16 17">
    <name type="scientific">Virgisporangium aliadipatigenens</name>
    <dbReference type="NCBI Taxonomy" id="741659"/>
    <lineage>
        <taxon>Bacteria</taxon>
        <taxon>Bacillati</taxon>
        <taxon>Actinomycetota</taxon>
        <taxon>Actinomycetes</taxon>
        <taxon>Micromonosporales</taxon>
        <taxon>Micromonosporaceae</taxon>
        <taxon>Virgisporangium</taxon>
    </lineage>
</organism>
<dbReference type="SUPFAM" id="SSF52343">
    <property type="entry name" value="Ferredoxin reductase-like, C-terminal NADP-linked domain"/>
    <property type="match status" value="1"/>
</dbReference>
<feature type="compositionally biased region" description="Basic and acidic residues" evidence="13">
    <location>
        <begin position="27"/>
        <end position="48"/>
    </location>
</feature>
<dbReference type="Pfam" id="PF00175">
    <property type="entry name" value="NAD_binding_1"/>
    <property type="match status" value="1"/>
</dbReference>
<keyword evidence="7" id="KW-0274">FAD</keyword>
<keyword evidence="12 14" id="KW-0472">Membrane</keyword>
<evidence type="ECO:0000256" key="5">
    <source>
        <dbReference type="ARBA" id="ARBA00022714"/>
    </source>
</evidence>
<keyword evidence="17" id="KW-1185">Reference proteome</keyword>
<evidence type="ECO:0000313" key="17">
    <source>
        <dbReference type="Proteomes" id="UP000619260"/>
    </source>
</evidence>
<dbReference type="GO" id="GO:0051537">
    <property type="term" value="F:2 iron, 2 sulfur cluster binding"/>
    <property type="evidence" value="ECO:0007669"/>
    <property type="project" value="UniProtKB-KW"/>
</dbReference>
<dbReference type="Gene3D" id="2.40.30.10">
    <property type="entry name" value="Translation factors"/>
    <property type="match status" value="1"/>
</dbReference>
<dbReference type="InterPro" id="IPR017927">
    <property type="entry name" value="FAD-bd_FR_type"/>
</dbReference>
<feature type="transmembrane region" description="Helical" evidence="14">
    <location>
        <begin position="485"/>
        <end position="505"/>
    </location>
</feature>
<keyword evidence="4 14" id="KW-0812">Transmembrane</keyword>
<dbReference type="PROSITE" id="PS51384">
    <property type="entry name" value="FAD_FR"/>
    <property type="match status" value="1"/>
</dbReference>
<feature type="compositionally biased region" description="Polar residues" evidence="13">
    <location>
        <begin position="117"/>
        <end position="132"/>
    </location>
</feature>
<dbReference type="GO" id="GO:0050660">
    <property type="term" value="F:flavin adenine dinucleotide binding"/>
    <property type="evidence" value="ECO:0007669"/>
    <property type="project" value="TreeGrafter"/>
</dbReference>
<evidence type="ECO:0000256" key="14">
    <source>
        <dbReference type="SAM" id="Phobius"/>
    </source>
</evidence>
<keyword evidence="11" id="KW-0411">Iron-sulfur</keyword>
<name>A0A8J3YPE3_9ACTN</name>
<dbReference type="InterPro" id="IPR017938">
    <property type="entry name" value="Riboflavin_synthase-like_b-brl"/>
</dbReference>
<keyword evidence="3" id="KW-0285">Flavoprotein</keyword>
<evidence type="ECO:0000256" key="12">
    <source>
        <dbReference type="ARBA" id="ARBA00023136"/>
    </source>
</evidence>
<dbReference type="PANTHER" id="PTHR47354">
    <property type="entry name" value="NADH OXIDOREDUCTASE HCR"/>
    <property type="match status" value="1"/>
</dbReference>
<comment type="cofactor">
    <cofactor evidence="1">
        <name>FAD</name>
        <dbReference type="ChEBI" id="CHEBI:57692"/>
    </cofactor>
</comment>
<evidence type="ECO:0000256" key="8">
    <source>
        <dbReference type="ARBA" id="ARBA00022989"/>
    </source>
</evidence>
<feature type="region of interest" description="Disordered" evidence="13">
    <location>
        <begin position="1"/>
        <end position="363"/>
    </location>
</feature>
<dbReference type="InterPro" id="IPR001433">
    <property type="entry name" value="OxRdtase_FAD/NAD-bd"/>
</dbReference>
<dbReference type="InterPro" id="IPR013130">
    <property type="entry name" value="Fe3_Rdtase_TM_dom"/>
</dbReference>
<dbReference type="InterPro" id="IPR013112">
    <property type="entry name" value="FAD-bd_8"/>
</dbReference>
<dbReference type="Pfam" id="PF08022">
    <property type="entry name" value="FAD_binding_8"/>
    <property type="match status" value="1"/>
</dbReference>
<evidence type="ECO:0000256" key="4">
    <source>
        <dbReference type="ARBA" id="ARBA00022692"/>
    </source>
</evidence>
<dbReference type="PANTHER" id="PTHR47354:SF8">
    <property type="entry name" value="1,2-PHENYLACETYL-COA EPOXIDASE, SUBUNIT E"/>
    <property type="match status" value="1"/>
</dbReference>
<sequence length="797" mass="85344">MGYEDRPTSGWWAPSSGTTGGGRRRHAAPEPEPEPRHQARPEPEERPRTPRRPTSHADDPRYRATYPDAGYVGSRRAGGDGQDESWSPDPLNDTAARRRISYLDEPQSPLAPVSGTAAWSSYSTPEPASASSGGYDAEPRSPAPPRAPTWDRAGQDVPLRAIDTDPEPRGGGAGYTPGYLDSVAQAAPTYGGTAPEPDPLTDSGIRRLSYLEGAPGGSGGSPRPDPLDDPLTDPLTDSGIRRLSYLDSSAPRSPVPAEVRPAEAYAGAPARSRPGEADPMWPSSDDERDPLGNGGYAPPIDDTPTRGFGDSGKGPVLGSARTTSVGSARPAYGSSASAPPAPERTGWGRDTGQIPVALTPPPPQPANAPGIVLGAWFLGLAAAIGFWWQNTTELGDTATMLLAAGRVTGLIGGYTLLTQILLASRLPLLQSLGGSERMARWHRDLGALTTIAVLAHAVLLIQGYAMLGETSFWAATLLQLKGPDMLEAFIATGILVAIALLCIRGVRKLLPYEIWHLVHRAAYAVLILGYAHQFTAGQDVYKGFGQLYWIALYLLVITALAWGRIGAPLLLNTRHGLRVAEVVNEGPDVVSIYLTGKHLASLNARAGQYMRWRFMSGGLMWQSHPFSLSAAPNPHWLRITVKAVGGYTARLAELRPGTRVYISYPAGENTAERTVTDRALLIAGGSGIAPIRALLTELPTGTVVVYRAQTEADLVLKGELEEIARNRGGRLVYITGHREDRDPRRLLTSSGLVELVPDVTERDVYLCGPPGFAEAMTDVLRDLRIPNRQLHISAFEL</sequence>
<feature type="transmembrane region" description="Helical" evidence="14">
    <location>
        <begin position="445"/>
        <end position="465"/>
    </location>
</feature>
<evidence type="ECO:0000256" key="6">
    <source>
        <dbReference type="ARBA" id="ARBA00022723"/>
    </source>
</evidence>
<keyword evidence="5" id="KW-0001">2Fe-2S</keyword>
<proteinExistence type="predicted"/>
<reference evidence="16" key="1">
    <citation type="submission" date="2021-01" db="EMBL/GenBank/DDBJ databases">
        <title>Whole genome shotgun sequence of Virgisporangium aliadipatigenens NBRC 105644.</title>
        <authorList>
            <person name="Komaki H."/>
            <person name="Tamura T."/>
        </authorList>
    </citation>
    <scope>NUCLEOTIDE SEQUENCE</scope>
    <source>
        <strain evidence="16">NBRC 105644</strain>
    </source>
</reference>
<feature type="compositionally biased region" description="Low complexity" evidence="13">
    <location>
        <begin position="327"/>
        <end position="338"/>
    </location>
</feature>
<dbReference type="InterPro" id="IPR039261">
    <property type="entry name" value="FNR_nucleotide-bd"/>
</dbReference>
<dbReference type="PRINTS" id="PR00410">
    <property type="entry name" value="PHEHYDRXLASE"/>
</dbReference>
<dbReference type="AlphaFoldDB" id="A0A8J3YPE3"/>
<protein>
    <recommendedName>
        <fullName evidence="15">FAD-binding FR-type domain-containing protein</fullName>
    </recommendedName>
</protein>
<evidence type="ECO:0000256" key="10">
    <source>
        <dbReference type="ARBA" id="ARBA00023004"/>
    </source>
</evidence>
<comment type="caution">
    <text evidence="16">The sequence shown here is derived from an EMBL/GenBank/DDBJ whole genome shotgun (WGS) entry which is preliminary data.</text>
</comment>
<dbReference type="Pfam" id="PF01794">
    <property type="entry name" value="Ferric_reduct"/>
    <property type="match status" value="1"/>
</dbReference>
<evidence type="ECO:0000256" key="7">
    <source>
        <dbReference type="ARBA" id="ARBA00022827"/>
    </source>
</evidence>
<dbReference type="Gene3D" id="3.40.50.80">
    <property type="entry name" value="Nucleotide-binding domain of ferredoxin-NADP reductase (FNR) module"/>
    <property type="match status" value="1"/>
</dbReference>
<dbReference type="GO" id="GO:0016491">
    <property type="term" value="F:oxidoreductase activity"/>
    <property type="evidence" value="ECO:0007669"/>
    <property type="project" value="UniProtKB-KW"/>
</dbReference>
<evidence type="ECO:0000256" key="1">
    <source>
        <dbReference type="ARBA" id="ARBA00001974"/>
    </source>
</evidence>
<feature type="domain" description="FAD-binding FR-type" evidence="15">
    <location>
        <begin position="572"/>
        <end position="672"/>
    </location>
</feature>
<keyword evidence="8 14" id="KW-1133">Transmembrane helix</keyword>
<dbReference type="GO" id="GO:0046872">
    <property type="term" value="F:metal ion binding"/>
    <property type="evidence" value="ECO:0007669"/>
    <property type="project" value="UniProtKB-KW"/>
</dbReference>
<keyword evidence="9" id="KW-0560">Oxidoreductase</keyword>
<feature type="transmembrane region" description="Helical" evidence="14">
    <location>
        <begin position="547"/>
        <end position="571"/>
    </location>
</feature>
<comment type="subcellular location">
    <subcellularLocation>
        <location evidence="2">Membrane</location>
        <topology evidence="2">Multi-pass membrane protein</topology>
    </subcellularLocation>
</comment>
<feature type="transmembrane region" description="Helical" evidence="14">
    <location>
        <begin position="517"/>
        <end position="535"/>
    </location>
</feature>
<evidence type="ECO:0000256" key="2">
    <source>
        <dbReference type="ARBA" id="ARBA00004141"/>
    </source>
</evidence>
<evidence type="ECO:0000256" key="13">
    <source>
        <dbReference type="SAM" id="MobiDB-lite"/>
    </source>
</evidence>
<gene>
    <name evidence="16" type="ORF">Val02_44810</name>
</gene>